<organism evidence="1 2">
    <name type="scientific">Podospora pseudoanserina</name>
    <dbReference type="NCBI Taxonomy" id="2609844"/>
    <lineage>
        <taxon>Eukaryota</taxon>
        <taxon>Fungi</taxon>
        <taxon>Dikarya</taxon>
        <taxon>Ascomycota</taxon>
        <taxon>Pezizomycotina</taxon>
        <taxon>Sordariomycetes</taxon>
        <taxon>Sordariomycetidae</taxon>
        <taxon>Sordariales</taxon>
        <taxon>Podosporaceae</taxon>
        <taxon>Podospora</taxon>
    </lineage>
</organism>
<sequence length="242" mass="27628">MKRFRAQQRFRLHELNAAEILAVIKQGLFANPNFQGLRDKQPADCDRLIRELARKSEGVFLWVILAIRNVVESLECHESLDNISKKVDLLPRKLHDLFTTILTSIPESQLSEFCCTLAYALVAARLTAAPGIYEFSSWQASLWSLSRFSFLDEYMQSSSKGIQRSGMMGDEMEQRISRSAAQLLARSRNLLTVSFEGFPHGYFYFIHCSIPEFVVEFLQHGSAAYISTFWTAMVTSMLLQPI</sequence>
<dbReference type="Proteomes" id="UP001323617">
    <property type="component" value="Unassembled WGS sequence"/>
</dbReference>
<reference evidence="1 2" key="1">
    <citation type="journal article" date="2023" name="bioRxiv">
        <title>High-quality genome assemblies of four members of thePodospora anserinaspecies complex.</title>
        <authorList>
            <person name="Ament-Velasquez S.L."/>
            <person name="Vogan A.A."/>
            <person name="Wallerman O."/>
            <person name="Hartmann F."/>
            <person name="Gautier V."/>
            <person name="Silar P."/>
            <person name="Giraud T."/>
            <person name="Johannesson H."/>
        </authorList>
    </citation>
    <scope>NUCLEOTIDE SEQUENCE [LARGE SCALE GENOMIC DNA]</scope>
    <source>
        <strain evidence="1 2">CBS 124.78</strain>
    </source>
</reference>
<dbReference type="RefSeq" id="XP_062805823.1">
    <property type="nucleotide sequence ID" value="XM_062940019.1"/>
</dbReference>
<evidence type="ECO:0000313" key="1">
    <source>
        <dbReference type="EMBL" id="KAK4682353.1"/>
    </source>
</evidence>
<dbReference type="GeneID" id="87960494"/>
<name>A0ABR0IPK2_9PEZI</name>
<dbReference type="PANTHER" id="PTHR10039:SF5">
    <property type="entry name" value="NACHT DOMAIN-CONTAINING PROTEIN"/>
    <property type="match status" value="1"/>
</dbReference>
<keyword evidence="2" id="KW-1185">Reference proteome</keyword>
<dbReference type="EMBL" id="JAFFHC010000001">
    <property type="protein sequence ID" value="KAK4682353.1"/>
    <property type="molecule type" value="Genomic_DNA"/>
</dbReference>
<accession>A0ABR0IPK2</accession>
<evidence type="ECO:0000313" key="2">
    <source>
        <dbReference type="Proteomes" id="UP001323617"/>
    </source>
</evidence>
<dbReference type="PANTHER" id="PTHR10039">
    <property type="entry name" value="AMELOGENIN"/>
    <property type="match status" value="1"/>
</dbReference>
<protein>
    <submittedName>
        <fullName evidence="1">Uncharacterized protein</fullName>
    </submittedName>
</protein>
<comment type="caution">
    <text evidence="1">The sequence shown here is derived from an EMBL/GenBank/DDBJ whole genome shotgun (WGS) entry which is preliminary data.</text>
</comment>
<gene>
    <name evidence="1" type="ORF">QC764_0018280</name>
</gene>
<proteinExistence type="predicted"/>